<keyword evidence="4" id="KW-1185">Reference proteome</keyword>
<name>A0ABQ9WG75_SAGOE</name>
<reference evidence="3 4" key="1">
    <citation type="submission" date="2023-05" db="EMBL/GenBank/DDBJ databases">
        <title>B98-5 Cell Line De Novo Hybrid Assembly: An Optical Mapping Approach.</title>
        <authorList>
            <person name="Kananen K."/>
            <person name="Auerbach J.A."/>
            <person name="Kautto E."/>
            <person name="Blachly J.S."/>
        </authorList>
    </citation>
    <scope>NUCLEOTIDE SEQUENCE [LARGE SCALE GENOMIC DNA]</scope>
    <source>
        <strain evidence="3">B95-8</strain>
        <tissue evidence="3">Cell line</tissue>
    </source>
</reference>
<organism evidence="3 4">
    <name type="scientific">Saguinus oedipus</name>
    <name type="common">Cotton-top tamarin</name>
    <name type="synonym">Oedipomidas oedipus</name>
    <dbReference type="NCBI Taxonomy" id="9490"/>
    <lineage>
        <taxon>Eukaryota</taxon>
        <taxon>Metazoa</taxon>
        <taxon>Chordata</taxon>
        <taxon>Craniata</taxon>
        <taxon>Vertebrata</taxon>
        <taxon>Euteleostomi</taxon>
        <taxon>Mammalia</taxon>
        <taxon>Eutheria</taxon>
        <taxon>Euarchontoglires</taxon>
        <taxon>Primates</taxon>
        <taxon>Haplorrhini</taxon>
        <taxon>Platyrrhini</taxon>
        <taxon>Cebidae</taxon>
        <taxon>Callitrichinae</taxon>
        <taxon>Saguinus</taxon>
    </lineage>
</organism>
<evidence type="ECO:0000256" key="1">
    <source>
        <dbReference type="SAM" id="Coils"/>
    </source>
</evidence>
<proteinExistence type="predicted"/>
<dbReference type="PANTHER" id="PTHR13958:SF5">
    <property type="entry name" value="COILED-COIL DOMAIN-CONTAINING PROTEIN 187"/>
    <property type="match status" value="1"/>
</dbReference>
<evidence type="ECO:0000313" key="3">
    <source>
        <dbReference type="EMBL" id="KAK2120658.1"/>
    </source>
</evidence>
<keyword evidence="1" id="KW-0175">Coiled coil</keyword>
<sequence length="220" mass="23624">MRTQGLSVLQSEHPTLALLCHACPRGSPSPAAHRQALFCLCLNRAWNRAETLEPPGTGGPQDVQGAPRGLCIYLDPKEAKHLGTSSPLHLQHKQAQLQALETMARVLKQRVDSLTTKLQGAKALDTVGDPALGLPCSRPYTLPATPMPAAPACPGRLRPNGGRGAPRDWASVQAQPLLPATCFPDGETLPWGLTWEQQQIVSPRAHHESKPQGRPAPGPW</sequence>
<feature type="region of interest" description="Disordered" evidence="2">
    <location>
        <begin position="200"/>
        <end position="220"/>
    </location>
</feature>
<evidence type="ECO:0000313" key="4">
    <source>
        <dbReference type="Proteomes" id="UP001266305"/>
    </source>
</evidence>
<dbReference type="InterPro" id="IPR028750">
    <property type="entry name" value="CEP350/CC187"/>
</dbReference>
<gene>
    <name evidence="3" type="ORF">P7K49_002044</name>
</gene>
<evidence type="ECO:0008006" key="5">
    <source>
        <dbReference type="Google" id="ProtNLM"/>
    </source>
</evidence>
<dbReference type="Proteomes" id="UP001266305">
    <property type="component" value="Unassembled WGS sequence"/>
</dbReference>
<dbReference type="PANTHER" id="PTHR13958">
    <property type="entry name" value="CENTROSOME-ASSOCIATED PROTEIN 350"/>
    <property type="match status" value="1"/>
</dbReference>
<dbReference type="EMBL" id="JASSZA010000001">
    <property type="protein sequence ID" value="KAK2120658.1"/>
    <property type="molecule type" value="Genomic_DNA"/>
</dbReference>
<accession>A0ABQ9WG75</accession>
<feature type="coiled-coil region" evidence="1">
    <location>
        <begin position="90"/>
        <end position="124"/>
    </location>
</feature>
<evidence type="ECO:0000256" key="2">
    <source>
        <dbReference type="SAM" id="MobiDB-lite"/>
    </source>
</evidence>
<comment type="caution">
    <text evidence="3">The sequence shown here is derived from an EMBL/GenBank/DDBJ whole genome shotgun (WGS) entry which is preliminary data.</text>
</comment>
<protein>
    <recommendedName>
        <fullName evidence="5">Coiled-coil domain-containing protein 57</fullName>
    </recommendedName>
</protein>